<dbReference type="GO" id="GO:0061798">
    <property type="term" value="F:GTP 3',8'-cyclase activity"/>
    <property type="evidence" value="ECO:0007669"/>
    <property type="project" value="UniProtKB-EC"/>
</dbReference>
<dbReference type="PANTHER" id="PTHR22960:SF28">
    <property type="entry name" value="GTP 3',8-CYCLASE"/>
    <property type="match status" value="1"/>
</dbReference>
<dbReference type="SFLD" id="SFLDG01067">
    <property type="entry name" value="SPASM/twitch_domain_containing"/>
    <property type="match status" value="1"/>
</dbReference>
<comment type="catalytic activity">
    <reaction evidence="11 12">
        <text>GTP + AH2 + S-adenosyl-L-methionine = (8S)-3',8-cyclo-7,8-dihydroguanosine 5'-triphosphate + 5'-deoxyadenosine + L-methionine + A + H(+)</text>
        <dbReference type="Rhea" id="RHEA:49576"/>
        <dbReference type="ChEBI" id="CHEBI:13193"/>
        <dbReference type="ChEBI" id="CHEBI:15378"/>
        <dbReference type="ChEBI" id="CHEBI:17319"/>
        <dbReference type="ChEBI" id="CHEBI:17499"/>
        <dbReference type="ChEBI" id="CHEBI:37565"/>
        <dbReference type="ChEBI" id="CHEBI:57844"/>
        <dbReference type="ChEBI" id="CHEBI:59789"/>
        <dbReference type="ChEBI" id="CHEBI:131766"/>
        <dbReference type="EC" id="4.1.99.22"/>
    </reaction>
</comment>
<feature type="binding site" evidence="12">
    <location>
        <position position="176"/>
    </location>
    <ligand>
        <name>GTP</name>
        <dbReference type="ChEBI" id="CHEBI:37565"/>
    </ligand>
</feature>
<dbReference type="CDD" id="cd01335">
    <property type="entry name" value="Radical_SAM"/>
    <property type="match status" value="1"/>
</dbReference>
<evidence type="ECO:0000256" key="6">
    <source>
        <dbReference type="ARBA" id="ARBA00023004"/>
    </source>
</evidence>
<evidence type="ECO:0000256" key="5">
    <source>
        <dbReference type="ARBA" id="ARBA00022741"/>
    </source>
</evidence>
<dbReference type="EC" id="4.1.99.22" evidence="1 12"/>
<feature type="binding site" evidence="12">
    <location>
        <position position="45"/>
    </location>
    <ligand>
        <name>[4Fe-4S] cluster</name>
        <dbReference type="ChEBI" id="CHEBI:49883"/>
        <label>1</label>
        <note>4Fe-4S-S-AdoMet</note>
    </ligand>
</feature>
<comment type="cofactor">
    <cofactor evidence="12">
        <name>[4Fe-4S] cluster</name>
        <dbReference type="ChEBI" id="CHEBI:49883"/>
    </cofactor>
    <text evidence="12">Binds 2 [4Fe-4S] clusters. Binds 1 [4Fe-4S] cluster coordinated with 3 cysteines and an exchangeable S-adenosyl-L-methionine and 1 [4Fe-4S] cluster coordinated with 3 cysteines and the GTP-derived substrate.</text>
</comment>
<dbReference type="PROSITE" id="PS51918">
    <property type="entry name" value="RADICAL_SAM"/>
    <property type="match status" value="1"/>
</dbReference>
<feature type="binding site" evidence="12">
    <location>
        <position position="34"/>
    </location>
    <ligand>
        <name>GTP</name>
        <dbReference type="ChEBI" id="CHEBI:37565"/>
    </ligand>
</feature>
<evidence type="ECO:0000256" key="10">
    <source>
        <dbReference type="ARBA" id="ARBA00023239"/>
    </source>
</evidence>
<feature type="binding site" evidence="12">
    <location>
        <position position="88"/>
    </location>
    <ligand>
        <name>S-adenosyl-L-methionine</name>
        <dbReference type="ChEBI" id="CHEBI:59789"/>
    </ligand>
</feature>
<evidence type="ECO:0000256" key="2">
    <source>
        <dbReference type="ARBA" id="ARBA00022485"/>
    </source>
</evidence>
<feature type="binding site" evidence="12">
    <location>
        <position position="139"/>
    </location>
    <ligand>
        <name>S-adenosyl-L-methionine</name>
        <dbReference type="ChEBI" id="CHEBI:59789"/>
    </ligand>
</feature>
<dbReference type="InterPro" id="IPR010505">
    <property type="entry name" value="MoaA_twitch"/>
</dbReference>
<feature type="binding site" evidence="12">
    <location>
        <begin position="278"/>
        <end position="280"/>
    </location>
    <ligand>
        <name>GTP</name>
        <dbReference type="ChEBI" id="CHEBI:37565"/>
    </ligand>
</feature>
<feature type="binding site" evidence="12">
    <location>
        <position position="276"/>
    </location>
    <ligand>
        <name>[4Fe-4S] cluster</name>
        <dbReference type="ChEBI" id="CHEBI:49883"/>
        <label>2</label>
        <note>4Fe-4S-substrate</note>
    </ligand>
</feature>
<dbReference type="InterPro" id="IPR000385">
    <property type="entry name" value="MoaA_NifB_PqqE_Fe-S-bd_CS"/>
</dbReference>
<dbReference type="SUPFAM" id="SSF102114">
    <property type="entry name" value="Radical SAM enzymes"/>
    <property type="match status" value="1"/>
</dbReference>
<evidence type="ECO:0000259" key="14">
    <source>
        <dbReference type="PROSITE" id="PS51918"/>
    </source>
</evidence>
<dbReference type="InterPro" id="IPR007197">
    <property type="entry name" value="rSAM"/>
</dbReference>
<feature type="binding site" evidence="12">
    <location>
        <position position="115"/>
    </location>
    <ligand>
        <name>GTP</name>
        <dbReference type="ChEBI" id="CHEBI:37565"/>
    </ligand>
</feature>
<evidence type="ECO:0000256" key="1">
    <source>
        <dbReference type="ARBA" id="ARBA00012167"/>
    </source>
</evidence>
<keyword evidence="3 12" id="KW-0949">S-adenosyl-L-methionine</keyword>
<keyword evidence="2 12" id="KW-0004">4Fe-4S</keyword>
<evidence type="ECO:0000256" key="13">
    <source>
        <dbReference type="SAM" id="MobiDB-lite"/>
    </source>
</evidence>
<gene>
    <name evidence="12 15" type="primary">moaA</name>
    <name evidence="15" type="ORF">K3148_07640</name>
</gene>
<dbReference type="SMART" id="SM00729">
    <property type="entry name" value="Elp3"/>
    <property type="match status" value="1"/>
</dbReference>
<dbReference type="SFLD" id="SFLDS00029">
    <property type="entry name" value="Radical_SAM"/>
    <property type="match status" value="1"/>
</dbReference>
<feature type="binding site" evidence="12">
    <location>
        <position position="41"/>
    </location>
    <ligand>
        <name>[4Fe-4S] cluster</name>
        <dbReference type="ChEBI" id="CHEBI:49883"/>
        <label>1</label>
        <note>4Fe-4S-S-AdoMet</note>
    </ligand>
</feature>
<feature type="binding site" evidence="12">
    <location>
        <position position="273"/>
    </location>
    <ligand>
        <name>[4Fe-4S] cluster</name>
        <dbReference type="ChEBI" id="CHEBI:49883"/>
        <label>2</label>
        <note>4Fe-4S-substrate</note>
    </ligand>
</feature>
<proteinExistence type="inferred from homology"/>
<protein>
    <recommendedName>
        <fullName evidence="1 12">GTP 3',8-cyclase</fullName>
        <ecNumber evidence="1 12">4.1.99.22</ecNumber>
    </recommendedName>
    <alternativeName>
        <fullName evidence="12">Molybdenum cofactor biosynthesis protein A</fullName>
    </alternativeName>
</protein>
<dbReference type="CDD" id="cd21117">
    <property type="entry name" value="Twitch_MoaA"/>
    <property type="match status" value="1"/>
</dbReference>
<evidence type="ECO:0000313" key="15">
    <source>
        <dbReference type="EMBL" id="QZD88740.1"/>
    </source>
</evidence>
<keyword evidence="5 12" id="KW-0547">Nucleotide-binding</keyword>
<dbReference type="InterPro" id="IPR013483">
    <property type="entry name" value="MoaA"/>
</dbReference>
<comment type="function">
    <text evidence="12">Catalyzes the cyclization of GTP to (8S)-3',8-cyclo-7,8-dihydroguanosine 5'-triphosphate.</text>
</comment>
<organism evidence="15 16">
    <name type="scientific">Qipengyuania aurantiaca</name>
    <dbReference type="NCBI Taxonomy" id="2867233"/>
    <lineage>
        <taxon>Bacteria</taxon>
        <taxon>Pseudomonadati</taxon>
        <taxon>Pseudomonadota</taxon>
        <taxon>Alphaproteobacteria</taxon>
        <taxon>Sphingomonadales</taxon>
        <taxon>Erythrobacteraceae</taxon>
        <taxon>Qipengyuania</taxon>
    </lineage>
</organism>
<dbReference type="Pfam" id="PF04055">
    <property type="entry name" value="Radical_SAM"/>
    <property type="match status" value="1"/>
</dbReference>
<name>A0ABX8ZIB6_9SPHN</name>
<feature type="binding site" evidence="12">
    <location>
        <position position="290"/>
    </location>
    <ligand>
        <name>[4Fe-4S] cluster</name>
        <dbReference type="ChEBI" id="CHEBI:49883"/>
        <label>2</label>
        <note>4Fe-4S-substrate</note>
    </ligand>
</feature>
<keyword evidence="16" id="KW-1185">Reference proteome</keyword>
<dbReference type="Pfam" id="PF06463">
    <property type="entry name" value="Mob_synth_C"/>
    <property type="match status" value="1"/>
</dbReference>
<keyword evidence="9 12" id="KW-0501">Molybdenum cofactor biosynthesis</keyword>
<dbReference type="Gene3D" id="3.20.20.70">
    <property type="entry name" value="Aldolase class I"/>
    <property type="match status" value="1"/>
</dbReference>
<dbReference type="PANTHER" id="PTHR22960">
    <property type="entry name" value="MOLYBDOPTERIN COFACTOR SYNTHESIS PROTEIN A"/>
    <property type="match status" value="1"/>
</dbReference>
<comment type="subunit">
    <text evidence="12">Monomer and homodimer.</text>
</comment>
<evidence type="ECO:0000256" key="11">
    <source>
        <dbReference type="ARBA" id="ARBA00048697"/>
    </source>
</evidence>
<comment type="similarity">
    <text evidence="12">Belongs to the radical SAM superfamily. MoaA family.</text>
</comment>
<sequence length="345" mass="38168">MALSDPPLPDQLSRSYLGSRQLEDGFGRRFSYLRLSLTDRCNFRCSYCLPNGFVKQDGLPPELSCEELRRAVSAFARLGLWKLRLTGGEPTVRRDFTEIARELAGVEGIRRVAMTTNGYRLAREADAWRAAGVDAINVSVDTLDAESFARVTGHDRLGDVLAGIDAALAADFDAVKVNSVLLRELEGEGWQQVLDFVAAREVSWRFIELMRTNDNAGFHQRQATPGEAIRERLRDGGWTPLSRADGAGPAVEYAHPDYRGKIGLIAPYSTGFCDSCNRLRLSSRGRLHLCLFGTEGLDLRDLLQHDDQQDELVSRIRSAMPSKTRGHRLHEGDSGTTPHLAAIGG</sequence>
<keyword evidence="7 12" id="KW-0411">Iron-sulfur</keyword>
<accession>A0ABX8ZIB6</accession>
<evidence type="ECO:0000256" key="7">
    <source>
        <dbReference type="ARBA" id="ARBA00023014"/>
    </source>
</evidence>
<feature type="region of interest" description="Disordered" evidence="13">
    <location>
        <begin position="321"/>
        <end position="345"/>
    </location>
</feature>
<dbReference type="PROSITE" id="PS01305">
    <property type="entry name" value="MOAA_NIFB_PQQE"/>
    <property type="match status" value="1"/>
</dbReference>
<feature type="binding site" evidence="12">
    <location>
        <position position="48"/>
    </location>
    <ligand>
        <name>[4Fe-4S] cluster</name>
        <dbReference type="ChEBI" id="CHEBI:49883"/>
        <label>1</label>
        <note>4Fe-4S-S-AdoMet</note>
    </ligand>
</feature>
<dbReference type="HAMAP" id="MF_01225_B">
    <property type="entry name" value="MoaA_B"/>
    <property type="match status" value="1"/>
</dbReference>
<dbReference type="InterPro" id="IPR040064">
    <property type="entry name" value="MoaA-like"/>
</dbReference>
<feature type="domain" description="Radical SAM core" evidence="14">
    <location>
        <begin position="25"/>
        <end position="250"/>
    </location>
</feature>
<dbReference type="EMBL" id="CP081295">
    <property type="protein sequence ID" value="QZD88740.1"/>
    <property type="molecule type" value="Genomic_DNA"/>
</dbReference>
<dbReference type="InterPro" id="IPR058240">
    <property type="entry name" value="rSAM_sf"/>
</dbReference>
<evidence type="ECO:0000256" key="4">
    <source>
        <dbReference type="ARBA" id="ARBA00022723"/>
    </source>
</evidence>
<comment type="pathway">
    <text evidence="12">Cofactor biosynthesis; molybdopterin biosynthesis.</text>
</comment>
<reference evidence="15 16" key="1">
    <citation type="submission" date="2021-08" db="EMBL/GenBank/DDBJ databases">
        <title>Comparative Genomics Analysis of the Genus Qipengyuania Reveals Extensive Genetic Diversity and Metabolic Versatility, Including the Description of Fifteen Novel Species.</title>
        <authorList>
            <person name="Liu Y."/>
        </authorList>
    </citation>
    <scope>NUCLEOTIDE SEQUENCE [LARGE SCALE GENOMIC DNA]</scope>
    <source>
        <strain evidence="15 16">1NDH13</strain>
    </source>
</reference>
<evidence type="ECO:0000256" key="9">
    <source>
        <dbReference type="ARBA" id="ARBA00023150"/>
    </source>
</evidence>
<feature type="binding site" evidence="12">
    <location>
        <position position="84"/>
    </location>
    <ligand>
        <name>GTP</name>
        <dbReference type="ChEBI" id="CHEBI:37565"/>
    </ligand>
</feature>
<dbReference type="Proteomes" id="UP000824281">
    <property type="component" value="Chromosome"/>
</dbReference>
<keyword evidence="4 12" id="KW-0479">Metal-binding</keyword>
<feature type="binding site" evidence="12">
    <location>
        <position position="210"/>
    </location>
    <ligand>
        <name>S-adenosyl-L-methionine</name>
        <dbReference type="ChEBI" id="CHEBI:59789"/>
    </ligand>
</feature>
<evidence type="ECO:0000256" key="3">
    <source>
        <dbReference type="ARBA" id="ARBA00022691"/>
    </source>
</evidence>
<evidence type="ECO:0000256" key="12">
    <source>
        <dbReference type="HAMAP-Rule" id="MF_01225"/>
    </source>
</evidence>
<evidence type="ECO:0000256" key="8">
    <source>
        <dbReference type="ARBA" id="ARBA00023134"/>
    </source>
</evidence>
<keyword evidence="6 12" id="KW-0408">Iron</keyword>
<evidence type="ECO:0000313" key="16">
    <source>
        <dbReference type="Proteomes" id="UP000824281"/>
    </source>
</evidence>
<dbReference type="SFLD" id="SFLDG01383">
    <property type="entry name" value="cyclic_pyranopterin_phosphate"/>
    <property type="match status" value="1"/>
</dbReference>
<dbReference type="NCBIfam" id="TIGR02666">
    <property type="entry name" value="moaA"/>
    <property type="match status" value="1"/>
</dbReference>
<dbReference type="SFLD" id="SFLDG01386">
    <property type="entry name" value="main_SPASM_domain-containing"/>
    <property type="match status" value="1"/>
</dbReference>
<feature type="binding site" evidence="12">
    <location>
        <position position="47"/>
    </location>
    <ligand>
        <name>S-adenosyl-L-methionine</name>
        <dbReference type="ChEBI" id="CHEBI:59789"/>
    </ligand>
</feature>
<dbReference type="InterPro" id="IPR006638">
    <property type="entry name" value="Elp3/MiaA/NifB-like_rSAM"/>
</dbReference>
<keyword evidence="10 12" id="KW-0456">Lyase</keyword>
<dbReference type="InterPro" id="IPR013785">
    <property type="entry name" value="Aldolase_TIM"/>
</dbReference>
<keyword evidence="8 12" id="KW-0342">GTP-binding</keyword>
<dbReference type="InterPro" id="IPR050105">
    <property type="entry name" value="MoCo_biosynth_MoaA/MoaC"/>
</dbReference>